<dbReference type="SUPFAM" id="SSF55021">
    <property type="entry name" value="ACT-like"/>
    <property type="match status" value="1"/>
</dbReference>
<dbReference type="EC" id="4.2.1.51" evidence="2"/>
<dbReference type="PROSITE" id="PS51171">
    <property type="entry name" value="PREPHENATE_DEHYDR_3"/>
    <property type="match status" value="1"/>
</dbReference>
<dbReference type="PANTHER" id="PTHR21022:SF19">
    <property type="entry name" value="PREPHENATE DEHYDRATASE-RELATED"/>
    <property type="match status" value="1"/>
</dbReference>
<name>A0A075I2H2_9ARCH</name>
<dbReference type="PROSITE" id="PS00858">
    <property type="entry name" value="PREPHENATE_DEHYDR_2"/>
    <property type="match status" value="1"/>
</dbReference>
<comment type="catalytic activity">
    <reaction evidence="7">
        <text>prephenate + H(+) = 3-phenylpyruvate + CO2 + H2O</text>
        <dbReference type="Rhea" id="RHEA:21648"/>
        <dbReference type="ChEBI" id="CHEBI:15377"/>
        <dbReference type="ChEBI" id="CHEBI:15378"/>
        <dbReference type="ChEBI" id="CHEBI:16526"/>
        <dbReference type="ChEBI" id="CHEBI:18005"/>
        <dbReference type="ChEBI" id="CHEBI:29934"/>
        <dbReference type="EC" id="4.2.1.51"/>
    </reaction>
</comment>
<protein>
    <recommendedName>
        <fullName evidence="2">prephenate dehydratase</fullName>
        <ecNumber evidence="2">4.2.1.51</ecNumber>
    </recommendedName>
</protein>
<dbReference type="AlphaFoldDB" id="A0A075I2H2"/>
<proteinExistence type="predicted"/>
<evidence type="ECO:0000256" key="6">
    <source>
        <dbReference type="ARBA" id="ARBA00023239"/>
    </source>
</evidence>
<dbReference type="PANTHER" id="PTHR21022">
    <property type="entry name" value="PREPHENATE DEHYDRATASE P PROTEIN"/>
    <property type="match status" value="1"/>
</dbReference>
<dbReference type="PROSITE" id="PS51671">
    <property type="entry name" value="ACT"/>
    <property type="match status" value="1"/>
</dbReference>
<dbReference type="EMBL" id="KF901217">
    <property type="protein sequence ID" value="AIF22806.1"/>
    <property type="molecule type" value="Genomic_DNA"/>
</dbReference>
<evidence type="ECO:0000313" key="10">
    <source>
        <dbReference type="EMBL" id="AIF22806.1"/>
    </source>
</evidence>
<dbReference type="GO" id="GO:0009094">
    <property type="term" value="P:L-phenylalanine biosynthetic process"/>
    <property type="evidence" value="ECO:0007669"/>
    <property type="project" value="UniProtKB-KW"/>
</dbReference>
<evidence type="ECO:0000256" key="3">
    <source>
        <dbReference type="ARBA" id="ARBA00022605"/>
    </source>
</evidence>
<dbReference type="Pfam" id="PF00800">
    <property type="entry name" value="PDT"/>
    <property type="match status" value="1"/>
</dbReference>
<keyword evidence="5" id="KW-0584">Phenylalanine biosynthesis</keyword>
<dbReference type="GO" id="GO:0004664">
    <property type="term" value="F:prephenate dehydratase activity"/>
    <property type="evidence" value="ECO:0007669"/>
    <property type="project" value="UniProtKB-EC"/>
</dbReference>
<dbReference type="InterPro" id="IPR018528">
    <property type="entry name" value="Preph_deHydtase_CS"/>
</dbReference>
<keyword evidence="3" id="KW-0028">Amino-acid biosynthesis</keyword>
<dbReference type="InterPro" id="IPR002912">
    <property type="entry name" value="ACT_dom"/>
</dbReference>
<sequence length="154" mass="17573">MKTIPTYDTAGSVKIIQELNKNNCACIASKAAASIYNMPIITENIANNLNNYTRFLILSKNEVLETGNDKTSIIFSIKHEPGSLYRIIENFNKNNINLTKIESRPTKANTWEYNFYVDFEGHQKDMKVLEMLNKIKEETLFIKILGSYPSAKLS</sequence>
<dbReference type="CDD" id="cd04905">
    <property type="entry name" value="ACT_CM-PDT"/>
    <property type="match status" value="1"/>
</dbReference>
<dbReference type="PROSITE" id="PS00857">
    <property type="entry name" value="PREPHENATE_DEHYDR_1"/>
    <property type="match status" value="1"/>
</dbReference>
<gene>
    <name evidence="10" type="primary">pheA2</name>
</gene>
<evidence type="ECO:0000256" key="7">
    <source>
        <dbReference type="ARBA" id="ARBA00047848"/>
    </source>
</evidence>
<dbReference type="SUPFAM" id="SSF53850">
    <property type="entry name" value="Periplasmic binding protein-like II"/>
    <property type="match status" value="1"/>
</dbReference>
<dbReference type="InterPro" id="IPR001086">
    <property type="entry name" value="Preph_deHydtase"/>
</dbReference>
<keyword evidence="4" id="KW-0057">Aromatic amino acid biosynthesis</keyword>
<accession>A0A075I2H2</accession>
<dbReference type="Gene3D" id="3.30.70.260">
    <property type="match status" value="1"/>
</dbReference>
<comment type="pathway">
    <text evidence="1">Amino-acid biosynthesis; L-phenylalanine biosynthesis; phenylpyruvate from prephenate: step 1/1.</text>
</comment>
<evidence type="ECO:0000259" key="8">
    <source>
        <dbReference type="PROSITE" id="PS51171"/>
    </source>
</evidence>
<reference evidence="10" key="1">
    <citation type="journal article" date="2014" name="Genome Biol. Evol.">
        <title>Pangenome evidence for extensive interdomain horizontal transfer affecting lineage core and shell genes in uncultured planktonic thaumarchaeota and euryarchaeota.</title>
        <authorList>
            <person name="Deschamps P."/>
            <person name="Zivanovic Y."/>
            <person name="Moreira D."/>
            <person name="Rodriguez-Valera F."/>
            <person name="Lopez-Garcia P."/>
        </authorList>
    </citation>
    <scope>NUCLEOTIDE SEQUENCE</scope>
</reference>
<dbReference type="GO" id="GO:0005737">
    <property type="term" value="C:cytoplasm"/>
    <property type="evidence" value="ECO:0007669"/>
    <property type="project" value="TreeGrafter"/>
</dbReference>
<organism evidence="10">
    <name type="scientific">uncultured marine thaumarchaeote SAT1000_10_G09</name>
    <dbReference type="NCBI Taxonomy" id="1456375"/>
    <lineage>
        <taxon>Archaea</taxon>
        <taxon>Nitrososphaerota</taxon>
        <taxon>environmental samples</taxon>
    </lineage>
</organism>
<evidence type="ECO:0000256" key="5">
    <source>
        <dbReference type="ARBA" id="ARBA00023222"/>
    </source>
</evidence>
<evidence type="ECO:0000256" key="4">
    <source>
        <dbReference type="ARBA" id="ARBA00023141"/>
    </source>
</evidence>
<evidence type="ECO:0000256" key="1">
    <source>
        <dbReference type="ARBA" id="ARBA00004741"/>
    </source>
</evidence>
<evidence type="ECO:0000256" key="2">
    <source>
        <dbReference type="ARBA" id="ARBA00013147"/>
    </source>
</evidence>
<dbReference type="InterPro" id="IPR045865">
    <property type="entry name" value="ACT-like_dom_sf"/>
</dbReference>
<evidence type="ECO:0000259" key="9">
    <source>
        <dbReference type="PROSITE" id="PS51671"/>
    </source>
</evidence>
<feature type="domain" description="ACT" evidence="9">
    <location>
        <begin position="72"/>
        <end position="149"/>
    </location>
</feature>
<feature type="domain" description="Prephenate dehydratase" evidence="8">
    <location>
        <begin position="1"/>
        <end position="60"/>
    </location>
</feature>
<keyword evidence="6 10" id="KW-0456">Lyase</keyword>
<dbReference type="FunFam" id="3.30.70.260:FF:000012">
    <property type="entry name" value="Prephenate dehydratase"/>
    <property type="match status" value="1"/>
</dbReference>
<dbReference type="Gene3D" id="3.40.190.10">
    <property type="entry name" value="Periplasmic binding protein-like II"/>
    <property type="match status" value="1"/>
</dbReference>